<reference evidence="1" key="1">
    <citation type="journal article" date="2015" name="Nature">
        <title>Complex archaea that bridge the gap between prokaryotes and eukaryotes.</title>
        <authorList>
            <person name="Spang A."/>
            <person name="Saw J.H."/>
            <person name="Jorgensen S.L."/>
            <person name="Zaremba-Niedzwiedzka K."/>
            <person name="Martijn J."/>
            <person name="Lind A.E."/>
            <person name="van Eijk R."/>
            <person name="Schleper C."/>
            <person name="Guy L."/>
            <person name="Ettema T.J."/>
        </authorList>
    </citation>
    <scope>NUCLEOTIDE SEQUENCE</scope>
</reference>
<protein>
    <submittedName>
        <fullName evidence="1">Uncharacterized protein</fullName>
    </submittedName>
</protein>
<comment type="caution">
    <text evidence="1">The sequence shown here is derived from an EMBL/GenBank/DDBJ whole genome shotgun (WGS) entry which is preliminary data.</text>
</comment>
<sequence length="148" mass="17086">MDKELKERIKKLKDPRKVQPYWIRSKEEQGVLFDAGIKNTLQVTKNLPDGSAHGRELSVWCDQLLILKPGYEPESEYEKCLVFVNSANGRLSVSRSNWDYARDIGDIVSEPDFYLFHDVHTGTDSHIPGHIPGWIRQGHDVHAWFVKD</sequence>
<dbReference type="EMBL" id="LAZR01000303">
    <property type="protein sequence ID" value="KKN75769.1"/>
    <property type="molecule type" value="Genomic_DNA"/>
</dbReference>
<accession>A0A0F9T9C9</accession>
<proteinExistence type="predicted"/>
<name>A0A0F9T9C9_9ZZZZ</name>
<evidence type="ECO:0000313" key="1">
    <source>
        <dbReference type="EMBL" id="KKN75769.1"/>
    </source>
</evidence>
<organism evidence="1">
    <name type="scientific">marine sediment metagenome</name>
    <dbReference type="NCBI Taxonomy" id="412755"/>
    <lineage>
        <taxon>unclassified sequences</taxon>
        <taxon>metagenomes</taxon>
        <taxon>ecological metagenomes</taxon>
    </lineage>
</organism>
<gene>
    <name evidence="1" type="ORF">LCGC14_0376450</name>
</gene>
<dbReference type="AlphaFoldDB" id="A0A0F9T9C9"/>